<name>A0ABT9MD62_9DEIO</name>
<dbReference type="InterPro" id="IPR046547">
    <property type="entry name" value="DUF6803"/>
</dbReference>
<keyword evidence="1" id="KW-0812">Transmembrane</keyword>
<sequence length="48" mass="5313">MGVPVILAEVITIVERYVLYSCRLYFPWHCASCVAGMFAGVYFPGVLA</sequence>
<organism evidence="2 3">
    <name type="scientific">Deinococcus enclensis</name>
    <dbReference type="NCBI Taxonomy" id="1049582"/>
    <lineage>
        <taxon>Bacteria</taxon>
        <taxon>Thermotogati</taxon>
        <taxon>Deinococcota</taxon>
        <taxon>Deinococci</taxon>
        <taxon>Deinococcales</taxon>
        <taxon>Deinococcaceae</taxon>
        <taxon>Deinococcus</taxon>
    </lineage>
</organism>
<protein>
    <submittedName>
        <fullName evidence="2">Uncharacterized protein</fullName>
    </submittedName>
</protein>
<dbReference type="EMBL" id="JAURUR010000003">
    <property type="protein sequence ID" value="MDP9764174.1"/>
    <property type="molecule type" value="Genomic_DNA"/>
</dbReference>
<evidence type="ECO:0000313" key="3">
    <source>
        <dbReference type="Proteomes" id="UP001232163"/>
    </source>
</evidence>
<dbReference type="Pfam" id="PF20617">
    <property type="entry name" value="DUF6803"/>
    <property type="match status" value="1"/>
</dbReference>
<feature type="transmembrane region" description="Helical" evidence="1">
    <location>
        <begin position="26"/>
        <end position="47"/>
    </location>
</feature>
<keyword evidence="1" id="KW-0472">Membrane</keyword>
<reference evidence="2 3" key="1">
    <citation type="submission" date="2023-07" db="EMBL/GenBank/DDBJ databases">
        <title>Genomic Encyclopedia of Type Strains, Phase IV (KMG-IV): sequencing the most valuable type-strain genomes for metagenomic binning, comparative biology and taxonomic classification.</title>
        <authorList>
            <person name="Goeker M."/>
        </authorList>
    </citation>
    <scope>NUCLEOTIDE SEQUENCE [LARGE SCALE GENOMIC DNA]</scope>
    <source>
        <strain evidence="2 3">NIO-1023</strain>
    </source>
</reference>
<dbReference type="Proteomes" id="UP001232163">
    <property type="component" value="Unassembled WGS sequence"/>
</dbReference>
<evidence type="ECO:0000256" key="1">
    <source>
        <dbReference type="SAM" id="Phobius"/>
    </source>
</evidence>
<keyword evidence="1" id="KW-1133">Transmembrane helix</keyword>
<evidence type="ECO:0000313" key="2">
    <source>
        <dbReference type="EMBL" id="MDP9764174.1"/>
    </source>
</evidence>
<accession>A0ABT9MD62</accession>
<comment type="caution">
    <text evidence="2">The sequence shown here is derived from an EMBL/GenBank/DDBJ whole genome shotgun (WGS) entry which is preliminary data.</text>
</comment>
<proteinExistence type="predicted"/>
<gene>
    <name evidence="2" type="ORF">QO006_001599</name>
</gene>
<keyword evidence="3" id="KW-1185">Reference proteome</keyword>